<dbReference type="AlphaFoldDB" id="A0A252EF53"/>
<dbReference type="InterPro" id="IPR000551">
    <property type="entry name" value="MerR-type_HTH_dom"/>
</dbReference>
<dbReference type="InterPro" id="IPR047057">
    <property type="entry name" value="MerR_fam"/>
</dbReference>
<dbReference type="SMART" id="SM00422">
    <property type="entry name" value="HTH_MERR"/>
    <property type="match status" value="1"/>
</dbReference>
<dbReference type="Gene3D" id="1.10.1660.10">
    <property type="match status" value="1"/>
</dbReference>
<dbReference type="GO" id="GO:0003677">
    <property type="term" value="F:DNA binding"/>
    <property type="evidence" value="ECO:0007669"/>
    <property type="project" value="UniProtKB-KW"/>
</dbReference>
<keyword evidence="1" id="KW-0805">Transcription regulation</keyword>
<dbReference type="InterPro" id="IPR015358">
    <property type="entry name" value="Tscrpt_reg_MerR_DNA-bd"/>
</dbReference>
<dbReference type="PROSITE" id="PS00552">
    <property type="entry name" value="HTH_MERR_1"/>
    <property type="match status" value="1"/>
</dbReference>
<dbReference type="PANTHER" id="PTHR30204">
    <property type="entry name" value="REDOX-CYCLING DRUG-SENSING TRANSCRIPTIONAL ACTIVATOR SOXR"/>
    <property type="match status" value="1"/>
</dbReference>
<gene>
    <name evidence="5" type="ORF">HK16_19005</name>
</gene>
<accession>A0A252EF53</accession>
<dbReference type="PROSITE" id="PS50937">
    <property type="entry name" value="HTH_MERR_2"/>
    <property type="match status" value="1"/>
</dbReference>
<dbReference type="PANTHER" id="PTHR30204:SF94">
    <property type="entry name" value="HEAVY METAL-DEPENDENT TRANSCRIPTIONAL REGULATOR HI_0293-RELATED"/>
    <property type="match status" value="1"/>
</dbReference>
<dbReference type="Pfam" id="PF00376">
    <property type="entry name" value="MerR"/>
    <property type="match status" value="1"/>
</dbReference>
<keyword evidence="3" id="KW-0804">Transcription</keyword>
<feature type="domain" description="HTH merR-type" evidence="4">
    <location>
        <begin position="1"/>
        <end position="70"/>
    </location>
</feature>
<evidence type="ECO:0000256" key="2">
    <source>
        <dbReference type="ARBA" id="ARBA00023125"/>
    </source>
</evidence>
<evidence type="ECO:0000313" key="6">
    <source>
        <dbReference type="Proteomes" id="UP000195072"/>
    </source>
</evidence>
<proteinExistence type="predicted"/>
<dbReference type="PRINTS" id="PR00040">
    <property type="entry name" value="HTHMERR"/>
</dbReference>
<dbReference type="CDD" id="cd04785">
    <property type="entry name" value="HTH_CadR-PbrR-like"/>
    <property type="match status" value="1"/>
</dbReference>
<evidence type="ECO:0000256" key="1">
    <source>
        <dbReference type="ARBA" id="ARBA00023015"/>
    </source>
</evidence>
<dbReference type="SUPFAM" id="SSF46955">
    <property type="entry name" value="Putative DNA-binding domain"/>
    <property type="match status" value="1"/>
</dbReference>
<name>A0A252EF53_9PROT</name>
<dbReference type="RefSeq" id="WP_086898371.1">
    <property type="nucleotide sequence ID" value="NZ_JOOZ01000086.1"/>
</dbReference>
<protein>
    <submittedName>
        <fullName evidence="5">MerR family transcriptional regulator</fullName>
    </submittedName>
</protein>
<evidence type="ECO:0000256" key="3">
    <source>
        <dbReference type="ARBA" id="ARBA00023163"/>
    </source>
</evidence>
<reference evidence="5 6" key="1">
    <citation type="submission" date="2014-06" db="EMBL/GenBank/DDBJ databases">
        <authorList>
            <person name="Ju J."/>
            <person name="Zhang J."/>
        </authorList>
    </citation>
    <scope>NUCLEOTIDE SEQUENCE [LARGE SCALE GENOMIC DNA]</scope>
    <source>
        <strain evidence="5">DmL_050</strain>
    </source>
</reference>
<sequence>MLTIGKLSQLTGVKVPTIRYYEQIGLLSCPERSDGGQRIYEMAASQRLSFIRHARELGFSLDNIREFLTLSDEPDQSCSAVDEIARRQLVEIEKRISQLTALQTELHRMLDQCTRQTIRTCRILEVLGDHTLCANEHYYTSDAKRINEITHF</sequence>
<dbReference type="EMBL" id="JOOZ01000086">
    <property type="protein sequence ID" value="OUL65100.1"/>
    <property type="molecule type" value="Genomic_DNA"/>
</dbReference>
<dbReference type="Proteomes" id="UP000195072">
    <property type="component" value="Unassembled WGS sequence"/>
</dbReference>
<dbReference type="GO" id="GO:0003700">
    <property type="term" value="F:DNA-binding transcription factor activity"/>
    <property type="evidence" value="ECO:0007669"/>
    <property type="project" value="InterPro"/>
</dbReference>
<keyword evidence="2" id="KW-0238">DNA-binding</keyword>
<organism evidence="5 6">
    <name type="scientific">Acetobacter senegalensis</name>
    <dbReference type="NCBI Taxonomy" id="446692"/>
    <lineage>
        <taxon>Bacteria</taxon>
        <taxon>Pseudomonadati</taxon>
        <taxon>Pseudomonadota</taxon>
        <taxon>Alphaproteobacteria</taxon>
        <taxon>Acetobacterales</taxon>
        <taxon>Acetobacteraceae</taxon>
        <taxon>Acetobacter</taxon>
    </lineage>
</organism>
<comment type="caution">
    <text evidence="5">The sequence shown here is derived from an EMBL/GenBank/DDBJ whole genome shotgun (WGS) entry which is preliminary data.</text>
</comment>
<dbReference type="InterPro" id="IPR009061">
    <property type="entry name" value="DNA-bd_dom_put_sf"/>
</dbReference>
<evidence type="ECO:0000259" key="4">
    <source>
        <dbReference type="PROSITE" id="PS50937"/>
    </source>
</evidence>
<dbReference type="Pfam" id="PF09278">
    <property type="entry name" value="MerR-DNA-bind"/>
    <property type="match status" value="1"/>
</dbReference>
<evidence type="ECO:0000313" key="5">
    <source>
        <dbReference type="EMBL" id="OUL65100.1"/>
    </source>
</evidence>